<feature type="signal peptide" evidence="1">
    <location>
        <begin position="1"/>
        <end position="29"/>
    </location>
</feature>
<accession>A0ABS1NGD2</accession>
<keyword evidence="1" id="KW-0732">Signal</keyword>
<reference evidence="2 3" key="1">
    <citation type="submission" date="2021-01" db="EMBL/GenBank/DDBJ databases">
        <title>WGS of actinomycetes isolated from Thailand.</title>
        <authorList>
            <person name="Thawai C."/>
        </authorList>
    </citation>
    <scope>NUCLEOTIDE SEQUENCE [LARGE SCALE GENOMIC DNA]</scope>
    <source>
        <strain evidence="2 3">CA1R205</strain>
    </source>
</reference>
<evidence type="ECO:0000313" key="2">
    <source>
        <dbReference type="EMBL" id="MBL1099091.1"/>
    </source>
</evidence>
<keyword evidence="3" id="KW-1185">Reference proteome</keyword>
<sequence>MKRPLAGALSALLLAGAAVLGTGATPTAAATPADSAAASSASVAGAPKAAAARAVDFAGTVALSNCSGSVVRTPGSADTDPALVLSNGHCLSSGFPSAGEVIVDQPSSRSFTLLKRSGASAGTLRATKVAYATMTDTDISLYELRSTYAQIEQRYGIKALQLSDSHPVQGTSINVVSGYWKKIYSCNIDGFAYRLKEGEWTWKDSVRYTSACHTIGGTSGSPVVDTASGKVVAVNNTGNESGGQCTLNNPCEVDENGTVTVHQGINYAQQTYGITRCVTTGNKIDLGLPGCELPKP</sequence>
<dbReference type="Pfam" id="PF13365">
    <property type="entry name" value="Trypsin_2"/>
    <property type="match status" value="1"/>
</dbReference>
<protein>
    <submittedName>
        <fullName evidence="2">Trypsin-like peptidase domain-containing protein</fullName>
    </submittedName>
</protein>
<evidence type="ECO:0000256" key="1">
    <source>
        <dbReference type="SAM" id="SignalP"/>
    </source>
</evidence>
<dbReference type="EMBL" id="JAERRF010000011">
    <property type="protein sequence ID" value="MBL1099091.1"/>
    <property type="molecule type" value="Genomic_DNA"/>
</dbReference>
<dbReference type="InterPro" id="IPR043504">
    <property type="entry name" value="Peptidase_S1_PA_chymotrypsin"/>
</dbReference>
<name>A0ABS1NGD2_9ACTN</name>
<proteinExistence type="predicted"/>
<gene>
    <name evidence="2" type="ORF">JK363_20960</name>
</gene>
<dbReference type="Gene3D" id="2.40.10.10">
    <property type="entry name" value="Trypsin-like serine proteases"/>
    <property type="match status" value="2"/>
</dbReference>
<dbReference type="InterPro" id="IPR009003">
    <property type="entry name" value="Peptidase_S1_PA"/>
</dbReference>
<feature type="chain" id="PRO_5045558200" evidence="1">
    <location>
        <begin position="30"/>
        <end position="296"/>
    </location>
</feature>
<dbReference type="SUPFAM" id="SSF50494">
    <property type="entry name" value="Trypsin-like serine proteases"/>
    <property type="match status" value="1"/>
</dbReference>
<organism evidence="2 3">
    <name type="scientific">Streptomyces coffeae</name>
    <dbReference type="NCBI Taxonomy" id="621382"/>
    <lineage>
        <taxon>Bacteria</taxon>
        <taxon>Bacillati</taxon>
        <taxon>Actinomycetota</taxon>
        <taxon>Actinomycetes</taxon>
        <taxon>Kitasatosporales</taxon>
        <taxon>Streptomycetaceae</taxon>
        <taxon>Streptomyces</taxon>
    </lineage>
</organism>
<dbReference type="Proteomes" id="UP000634229">
    <property type="component" value="Unassembled WGS sequence"/>
</dbReference>
<evidence type="ECO:0000313" key="3">
    <source>
        <dbReference type="Proteomes" id="UP000634229"/>
    </source>
</evidence>
<dbReference type="RefSeq" id="WP_201876494.1">
    <property type="nucleotide sequence ID" value="NZ_JAERRF010000011.1"/>
</dbReference>
<comment type="caution">
    <text evidence="2">The sequence shown here is derived from an EMBL/GenBank/DDBJ whole genome shotgun (WGS) entry which is preliminary data.</text>
</comment>